<dbReference type="EMBL" id="JAPWIJ010000013">
    <property type="protein sequence ID" value="MCZ4521680.1"/>
    <property type="molecule type" value="Genomic_DNA"/>
</dbReference>
<evidence type="ECO:0008006" key="3">
    <source>
        <dbReference type="Google" id="ProtNLM"/>
    </source>
</evidence>
<comment type="caution">
    <text evidence="1">The sequence shown here is derived from an EMBL/GenBank/DDBJ whole genome shotgun (WGS) entry which is preliminary data.</text>
</comment>
<dbReference type="Proteomes" id="UP001081071">
    <property type="component" value="Unassembled WGS sequence"/>
</dbReference>
<sequence length="145" mass="15485">MSAPYNGLEVFAYQFDRFAYEHSWIGEQVGEFMLGPGGGGMLEYRNATVFALPEGGAHEVHGPILEWYLAHGGPYGTLGYPISDERPTPTGFGRYNLFQRGALGWLPETGAFVIGGRPERDEVSPGPGAQAAVLTAGVDTSSAFA</sequence>
<proteinExistence type="predicted"/>
<protein>
    <recommendedName>
        <fullName evidence="3">LGFP repeat-containing protein</fullName>
    </recommendedName>
</protein>
<organism evidence="1 2">
    <name type="scientific">Rhodococcus ruber</name>
    <dbReference type="NCBI Taxonomy" id="1830"/>
    <lineage>
        <taxon>Bacteria</taxon>
        <taxon>Bacillati</taxon>
        <taxon>Actinomycetota</taxon>
        <taxon>Actinomycetes</taxon>
        <taxon>Mycobacteriales</taxon>
        <taxon>Nocardiaceae</taxon>
        <taxon>Rhodococcus</taxon>
    </lineage>
</organism>
<dbReference type="InterPro" id="IPR013207">
    <property type="entry name" value="LGFP"/>
</dbReference>
<evidence type="ECO:0000313" key="1">
    <source>
        <dbReference type="EMBL" id="MCZ4521680.1"/>
    </source>
</evidence>
<evidence type="ECO:0000313" key="2">
    <source>
        <dbReference type="Proteomes" id="UP001081071"/>
    </source>
</evidence>
<dbReference type="RefSeq" id="WP_269608142.1">
    <property type="nucleotide sequence ID" value="NZ_JAPWIJ010000013.1"/>
</dbReference>
<gene>
    <name evidence="1" type="ORF">O4220_24445</name>
</gene>
<accession>A0ABT4MMY2</accession>
<name>A0ABT4MMY2_9NOCA</name>
<keyword evidence="2" id="KW-1185">Reference proteome</keyword>
<reference evidence="1" key="1">
    <citation type="submission" date="2022-12" db="EMBL/GenBank/DDBJ databases">
        <authorList>
            <person name="Krivoruchko A.V."/>
            <person name="Elkin A."/>
        </authorList>
    </citation>
    <scope>NUCLEOTIDE SEQUENCE</scope>
    <source>
        <strain evidence="1">IEGM 1391</strain>
    </source>
</reference>
<dbReference type="Pfam" id="PF08310">
    <property type="entry name" value="LGFP"/>
    <property type="match status" value="2"/>
</dbReference>